<dbReference type="RefSeq" id="XP_062876652.1">
    <property type="nucleotide sequence ID" value="XM_063020582.1"/>
</dbReference>
<protein>
    <recommendedName>
        <fullName evidence="2">Transcriptional regulatory protein RXT2 N-terminal domain-containing protein</fullName>
    </recommendedName>
</protein>
<dbReference type="EMBL" id="CP138895">
    <property type="protein sequence ID" value="WPK24269.1"/>
    <property type="molecule type" value="Genomic_DNA"/>
</dbReference>
<feature type="compositionally biased region" description="Polar residues" evidence="1">
    <location>
        <begin position="287"/>
        <end position="303"/>
    </location>
</feature>
<feature type="compositionally biased region" description="Low complexity" evidence="1">
    <location>
        <begin position="229"/>
        <end position="260"/>
    </location>
</feature>
<proteinExistence type="predicted"/>
<dbReference type="GO" id="GO:0033698">
    <property type="term" value="C:Rpd3L complex"/>
    <property type="evidence" value="ECO:0007669"/>
    <property type="project" value="TreeGrafter"/>
</dbReference>
<feature type="region of interest" description="Disordered" evidence="1">
    <location>
        <begin position="224"/>
        <end position="278"/>
    </location>
</feature>
<evidence type="ECO:0000256" key="1">
    <source>
        <dbReference type="SAM" id="MobiDB-lite"/>
    </source>
</evidence>
<feature type="region of interest" description="Disordered" evidence="1">
    <location>
        <begin position="24"/>
        <end position="45"/>
    </location>
</feature>
<feature type="compositionally biased region" description="Acidic residues" evidence="1">
    <location>
        <begin position="108"/>
        <end position="117"/>
    </location>
</feature>
<feature type="region of interest" description="Disordered" evidence="1">
    <location>
        <begin position="92"/>
        <end position="117"/>
    </location>
</feature>
<feature type="region of interest" description="Disordered" evidence="1">
    <location>
        <begin position="287"/>
        <end position="306"/>
    </location>
</feature>
<dbReference type="GeneID" id="88172601"/>
<evidence type="ECO:0000259" key="2">
    <source>
        <dbReference type="Pfam" id="PF08595"/>
    </source>
</evidence>
<dbReference type="GO" id="GO:0005829">
    <property type="term" value="C:cytosol"/>
    <property type="evidence" value="ECO:0007669"/>
    <property type="project" value="TreeGrafter"/>
</dbReference>
<name>A0AAX4H798_9ASCO</name>
<reference evidence="3 4" key="1">
    <citation type="submission" date="2023-10" db="EMBL/GenBank/DDBJ databases">
        <title>Draft Genome Sequence of Candida saopaulonensis from a very Premature Infant with Sepsis.</title>
        <authorList>
            <person name="Ning Y."/>
            <person name="Dai R."/>
            <person name="Xiao M."/>
            <person name="Xu Y."/>
            <person name="Yan Q."/>
            <person name="Zhang L."/>
        </authorList>
    </citation>
    <scope>NUCLEOTIDE SEQUENCE [LARGE SCALE GENOMIC DNA]</scope>
    <source>
        <strain evidence="3 4">19XY460</strain>
    </source>
</reference>
<feature type="compositionally biased region" description="Polar residues" evidence="1">
    <location>
        <begin position="34"/>
        <end position="45"/>
    </location>
</feature>
<dbReference type="Proteomes" id="UP001338582">
    <property type="component" value="Chromosome 2"/>
</dbReference>
<gene>
    <name evidence="3" type="ORF">PUMCH_001536</name>
</gene>
<evidence type="ECO:0000313" key="3">
    <source>
        <dbReference type="EMBL" id="WPK24269.1"/>
    </source>
</evidence>
<dbReference type="PANTHER" id="PTHR28232:SF1">
    <property type="entry name" value="TRANSCRIPTIONAL REGULATORY PROTEIN RXT2"/>
    <property type="match status" value="1"/>
</dbReference>
<sequence length="413" mass="46313">MLDGRSLDVIAKFKLALLTRAEKPAARTELPESNRGQKLHNTNSGSTALTSKIVDYGGNTHLVLTNDVIERTNFRNKRRWLDYYNAKNGNDVSLEDDMDSSDERNVSDEQDDADADENPLKKLRLSEILAPLAHPSEVATHPAISKTYKLPCLATLALDLIHSIEIEQKTLNQFNKLLQVLDGEDWFYQVEDNMDLPVYDHGLDESLNCNVSGIFDEKDVRLNGQQAPGVNGQSQSQGQSSHQSQAALQNQNQNQNHATGQGLGEDLNQNPNSDAQVPTDAAVTTTVQNGQASAQNGTVATQAKTEDDSLTYKRITRGAIAEEKIRITDPFFALPKSLAIFERQQQKQLEEDDEKDDDPLEVLKQDLRNYLQVSIQRQHECIKNLTTIRNGIVKADKYKRDLYKWGKELSEKK</sequence>
<keyword evidence="4" id="KW-1185">Reference proteome</keyword>
<dbReference type="Pfam" id="PF08595">
    <property type="entry name" value="RXT2_N"/>
    <property type="match status" value="1"/>
</dbReference>
<dbReference type="PANTHER" id="PTHR28232">
    <property type="entry name" value="TRANSCRIPTIONAL REGULATORY PROTEIN RXT2"/>
    <property type="match status" value="1"/>
</dbReference>
<dbReference type="AlphaFoldDB" id="A0AAX4H798"/>
<organism evidence="3 4">
    <name type="scientific">Australozyma saopauloensis</name>
    <dbReference type="NCBI Taxonomy" id="291208"/>
    <lineage>
        <taxon>Eukaryota</taxon>
        <taxon>Fungi</taxon>
        <taxon>Dikarya</taxon>
        <taxon>Ascomycota</taxon>
        <taxon>Saccharomycotina</taxon>
        <taxon>Pichiomycetes</taxon>
        <taxon>Metschnikowiaceae</taxon>
        <taxon>Australozyma</taxon>
    </lineage>
</organism>
<feature type="domain" description="Transcriptional regulatory protein RXT2 N-terminal" evidence="2">
    <location>
        <begin position="33"/>
        <end position="184"/>
    </location>
</feature>
<accession>A0AAX4H798</accession>
<dbReference type="InterPro" id="IPR039602">
    <property type="entry name" value="Rxt2"/>
</dbReference>
<dbReference type="InterPro" id="IPR013904">
    <property type="entry name" value="RXT2_N"/>
</dbReference>
<feature type="compositionally biased region" description="Polar residues" evidence="1">
    <location>
        <begin position="267"/>
        <end position="278"/>
    </location>
</feature>
<evidence type="ECO:0000313" key="4">
    <source>
        <dbReference type="Proteomes" id="UP001338582"/>
    </source>
</evidence>
<dbReference type="KEGG" id="asau:88172601"/>